<evidence type="ECO:0000313" key="2">
    <source>
        <dbReference type="EMBL" id="KMU88836.1"/>
    </source>
</evidence>
<evidence type="ECO:0000313" key="3">
    <source>
        <dbReference type="Proteomes" id="UP000054563"/>
    </source>
</evidence>
<gene>
    <name evidence="2" type="ORF">CIHG_06503</name>
</gene>
<keyword evidence="1" id="KW-0472">Membrane</keyword>
<dbReference type="VEuPathDB" id="FungiDB:CIHG_06503"/>
<protein>
    <submittedName>
        <fullName evidence="2">Uncharacterized protein</fullName>
    </submittedName>
</protein>
<sequence length="506" mass="55788">MAKSLDDSDGSGTLGVNPPFSFGTGSDSGFAILFELAALIPLVTYLARPQEGHRFAGMASLSGRLQIGLFPKLHVLTTVARLLKEGPNFLDEACSIGELRREVWDANWGSVFPCANGAASSMITAYSVRQAKTIPMPETVAKTPNTTKPGAGNIAITPPSTSLFRRYQTLHVLRFSREEGPGHPHRAKTITVLQDVVVEVILLGMLGGATAFCSLFGMYGTAGSIIVAFLLRICRRLVIIKRAPHYLQDNEGQRMDACMLSAIHQNASTWYLYVGDRGIVDNLLNKSMIQSITTIFGDGGVMTLAFLLQFLSFLQLACMTFVAAQKGWDGVGLLVFIFVSWFFEEMVSCSHSGLAKRWLKKNRIKVEPRTFVFSGRVAMMGAIQVFKCNPQMSWMDGIIQPCPRRNVLMQGLCGYQDAYCQGLAELDQYDQKWVEQFMSLCQQAGDIMHQEFTNAQNTNRLNPHGAFLINDISLCCSLGDPDYCKGPVRPENYPRLPPLPPPKESS</sequence>
<dbReference type="AlphaFoldDB" id="A0A0J8RW76"/>
<dbReference type="OrthoDB" id="3527261at2759"/>
<reference evidence="3" key="1">
    <citation type="journal article" date="2010" name="Genome Res.">
        <title>Population genomic sequencing of Coccidioides fungi reveals recent hybridization and transposon control.</title>
        <authorList>
            <person name="Neafsey D.E."/>
            <person name="Barker B.M."/>
            <person name="Sharpton T.J."/>
            <person name="Stajich J.E."/>
            <person name="Park D.J."/>
            <person name="Whiston E."/>
            <person name="Hung C.-Y."/>
            <person name="McMahan C."/>
            <person name="White J."/>
            <person name="Sykes S."/>
            <person name="Heiman D."/>
            <person name="Young S."/>
            <person name="Zeng Q."/>
            <person name="Abouelleil A."/>
            <person name="Aftuck L."/>
            <person name="Bessette D."/>
            <person name="Brown A."/>
            <person name="FitzGerald M."/>
            <person name="Lui A."/>
            <person name="Macdonald J.P."/>
            <person name="Priest M."/>
            <person name="Orbach M.J."/>
            <person name="Galgiani J.N."/>
            <person name="Kirkland T.N."/>
            <person name="Cole G.T."/>
            <person name="Birren B.W."/>
            <person name="Henn M.R."/>
            <person name="Taylor J.W."/>
            <person name="Rounsley S.D."/>
        </authorList>
    </citation>
    <scope>NUCLEOTIDE SEQUENCE [LARGE SCALE GENOMIC DNA]</scope>
    <source>
        <strain evidence="3">H538.4</strain>
    </source>
</reference>
<organism evidence="2 3">
    <name type="scientific">Coccidioides immitis H538.4</name>
    <dbReference type="NCBI Taxonomy" id="396776"/>
    <lineage>
        <taxon>Eukaryota</taxon>
        <taxon>Fungi</taxon>
        <taxon>Dikarya</taxon>
        <taxon>Ascomycota</taxon>
        <taxon>Pezizomycotina</taxon>
        <taxon>Eurotiomycetes</taxon>
        <taxon>Eurotiomycetidae</taxon>
        <taxon>Onygenales</taxon>
        <taxon>Onygenaceae</taxon>
        <taxon>Coccidioides</taxon>
    </lineage>
</organism>
<proteinExistence type="predicted"/>
<feature type="transmembrane region" description="Helical" evidence="1">
    <location>
        <begin position="301"/>
        <end position="324"/>
    </location>
</feature>
<accession>A0A0J8RW76</accession>
<dbReference type="Proteomes" id="UP000054563">
    <property type="component" value="Unassembled WGS sequence"/>
</dbReference>
<keyword evidence="1" id="KW-0812">Transmembrane</keyword>
<dbReference type="EMBL" id="DS017007">
    <property type="protein sequence ID" value="KMU88836.1"/>
    <property type="molecule type" value="Genomic_DNA"/>
</dbReference>
<keyword evidence="1" id="KW-1133">Transmembrane helix</keyword>
<feature type="transmembrane region" description="Helical" evidence="1">
    <location>
        <begin position="216"/>
        <end position="234"/>
    </location>
</feature>
<feature type="transmembrane region" description="Helical" evidence="1">
    <location>
        <begin position="330"/>
        <end position="355"/>
    </location>
</feature>
<evidence type="ECO:0000256" key="1">
    <source>
        <dbReference type="SAM" id="Phobius"/>
    </source>
</evidence>
<name>A0A0J8RW76_COCIT</name>